<protein>
    <submittedName>
        <fullName evidence="1">Uncharacterized protein</fullName>
    </submittedName>
</protein>
<dbReference type="Proteomes" id="UP000004169">
    <property type="component" value="Unassembled WGS sequence"/>
</dbReference>
<comment type="caution">
    <text evidence="1">The sequence shown here is derived from an EMBL/GenBank/DDBJ whole genome shotgun (WGS) entry which is preliminary data.</text>
</comment>
<gene>
    <name evidence="1" type="ORF">PHAMO_40016</name>
</gene>
<accession>H8FVR7</accession>
<name>H8FVR7_MAGML</name>
<keyword evidence="2" id="KW-1185">Reference proteome</keyword>
<dbReference type="STRING" id="1150626.PHAMO_40016"/>
<dbReference type="AlphaFoldDB" id="H8FVR7"/>
<dbReference type="RefSeq" id="WP_002730142.1">
    <property type="nucleotide sequence ID" value="NZ_CAHP01000034.1"/>
</dbReference>
<proteinExistence type="predicted"/>
<organism evidence="1 2">
    <name type="scientific">Magnetospirillum molischianum DSM 120</name>
    <dbReference type="NCBI Taxonomy" id="1150626"/>
    <lineage>
        <taxon>Bacteria</taxon>
        <taxon>Pseudomonadati</taxon>
        <taxon>Pseudomonadota</taxon>
        <taxon>Alphaproteobacteria</taxon>
        <taxon>Rhodospirillales</taxon>
        <taxon>Rhodospirillaceae</taxon>
        <taxon>Magnetospirillum</taxon>
    </lineage>
</organism>
<dbReference type="EMBL" id="CAHP01000034">
    <property type="protein sequence ID" value="CCG42455.1"/>
    <property type="molecule type" value="Genomic_DNA"/>
</dbReference>
<evidence type="ECO:0000313" key="1">
    <source>
        <dbReference type="EMBL" id="CCG42455.1"/>
    </source>
</evidence>
<dbReference type="OrthoDB" id="1099523at2"/>
<evidence type="ECO:0000313" key="2">
    <source>
        <dbReference type="Proteomes" id="UP000004169"/>
    </source>
</evidence>
<sequence>MTISSHLDSVLSDRCLDLSGFVPSGSGFRGLQRYQIAEQGWDLSDGGDELKLVLGEKGRWIWIILRRSDQDASRIAWDWCKMLGEDLYAYHYGSAATIEEAATAALAYAPKAIEIAGTPWLQLSDTNWFGVIDGEKATIRLKRDPDGRFRYVWERNIKAAAPMRAVLNAGHIGDHAPTLDQAVQAVLEAPGILAHAALAVIAGIGETAGIDEAFARGWQLGRADLKAAMLAVDDALVGRAAE</sequence>
<reference evidence="1 2" key="1">
    <citation type="journal article" date="2012" name="J. Bacteriol.">
        <title>Draft Genome Sequence of the Purple Photosynthetic Bacterium Phaeospirillum molischianum DSM120, a Particularly Versatile Bacterium.</title>
        <authorList>
            <person name="Duquesne K."/>
            <person name="Prima V."/>
            <person name="Ji B."/>
            <person name="Rouy Z."/>
            <person name="Medigue C."/>
            <person name="Talla E."/>
            <person name="Sturgis J.N."/>
        </authorList>
    </citation>
    <scope>NUCLEOTIDE SEQUENCE [LARGE SCALE GENOMIC DNA]</scope>
    <source>
        <strain evidence="2">DSM120</strain>
    </source>
</reference>